<evidence type="ECO:0000259" key="3">
    <source>
        <dbReference type="Pfam" id="PF13439"/>
    </source>
</evidence>
<dbReference type="RefSeq" id="WP_131476018.1">
    <property type="nucleotide sequence ID" value="NZ_SJPE01000007.1"/>
</dbReference>
<dbReference type="Proteomes" id="UP000293300">
    <property type="component" value="Unassembled WGS sequence"/>
</dbReference>
<evidence type="ECO:0000259" key="2">
    <source>
        <dbReference type="Pfam" id="PF00534"/>
    </source>
</evidence>
<reference evidence="4 5" key="1">
    <citation type="submission" date="2019-02" db="EMBL/GenBank/DDBJ databases">
        <title>Flavobacterium sp. RD-2-33 isolated from forest soil.</title>
        <authorList>
            <person name="Chaudhary D.K."/>
        </authorList>
    </citation>
    <scope>NUCLEOTIDE SEQUENCE [LARGE SCALE GENOMIC DNA]</scope>
    <source>
        <strain evidence="4 5">RD-2-33</strain>
    </source>
</reference>
<dbReference type="GO" id="GO:0016757">
    <property type="term" value="F:glycosyltransferase activity"/>
    <property type="evidence" value="ECO:0007669"/>
    <property type="project" value="InterPro"/>
</dbReference>
<evidence type="ECO:0000313" key="4">
    <source>
        <dbReference type="EMBL" id="TBX69244.1"/>
    </source>
</evidence>
<dbReference type="GO" id="GO:0009103">
    <property type="term" value="P:lipopolysaccharide biosynthetic process"/>
    <property type="evidence" value="ECO:0007669"/>
    <property type="project" value="TreeGrafter"/>
</dbReference>
<dbReference type="AlphaFoldDB" id="A0A4Q9YZ63"/>
<keyword evidence="5" id="KW-1185">Reference proteome</keyword>
<dbReference type="SUPFAM" id="SSF53756">
    <property type="entry name" value="UDP-Glycosyltransferase/glycogen phosphorylase"/>
    <property type="match status" value="1"/>
</dbReference>
<dbReference type="PANTHER" id="PTHR46401">
    <property type="entry name" value="GLYCOSYLTRANSFERASE WBBK-RELATED"/>
    <property type="match status" value="1"/>
</dbReference>
<feature type="domain" description="Glycosyl transferase family 1" evidence="2">
    <location>
        <begin position="187"/>
        <end position="357"/>
    </location>
</feature>
<organism evidence="4 5">
    <name type="scientific">Flavobacterium silvisoli</name>
    <dbReference type="NCBI Taxonomy" id="2529433"/>
    <lineage>
        <taxon>Bacteria</taxon>
        <taxon>Pseudomonadati</taxon>
        <taxon>Bacteroidota</taxon>
        <taxon>Flavobacteriia</taxon>
        <taxon>Flavobacteriales</taxon>
        <taxon>Flavobacteriaceae</taxon>
        <taxon>Flavobacterium</taxon>
    </lineage>
</organism>
<dbReference type="InterPro" id="IPR028098">
    <property type="entry name" value="Glyco_trans_4-like_N"/>
</dbReference>
<gene>
    <name evidence="4" type="ORF">EZL74_07675</name>
</gene>
<name>A0A4Q9YZ63_9FLAO</name>
<dbReference type="CDD" id="cd03801">
    <property type="entry name" value="GT4_PimA-like"/>
    <property type="match status" value="1"/>
</dbReference>
<dbReference type="Pfam" id="PF13439">
    <property type="entry name" value="Glyco_transf_4"/>
    <property type="match status" value="1"/>
</dbReference>
<comment type="caution">
    <text evidence="4">The sequence shown here is derived from an EMBL/GenBank/DDBJ whole genome shotgun (WGS) entry which is preliminary data.</text>
</comment>
<dbReference type="InterPro" id="IPR001296">
    <property type="entry name" value="Glyco_trans_1"/>
</dbReference>
<proteinExistence type="predicted"/>
<feature type="domain" description="Glycosyltransferase subfamily 4-like N-terminal" evidence="3">
    <location>
        <begin position="18"/>
        <end position="181"/>
    </location>
</feature>
<dbReference type="EMBL" id="SJPE01000007">
    <property type="protein sequence ID" value="TBX69244.1"/>
    <property type="molecule type" value="Genomic_DNA"/>
</dbReference>
<keyword evidence="1 4" id="KW-0808">Transferase</keyword>
<dbReference type="OrthoDB" id="502646at2"/>
<dbReference type="PANTHER" id="PTHR46401:SF2">
    <property type="entry name" value="GLYCOSYLTRANSFERASE WBBK-RELATED"/>
    <property type="match status" value="1"/>
</dbReference>
<dbReference type="Gene3D" id="3.40.50.2000">
    <property type="entry name" value="Glycogen Phosphorylase B"/>
    <property type="match status" value="2"/>
</dbReference>
<sequence>MKIAFLTAEFPHPKMNAFGGIGTSISNLSKGLVESGHAVSVLVYGQNKDDFFEENGVSFYLIKNVKVKGISKWLTQHKIERLINKLYNEKKIDILEAPDWDGITSGIQPKCPIVVKLHGSDTYFCHLENRPVKIRNRYHESKALQLADGLLSVSRYTAEITKQLFALQRDITVIPNCIDLTKFDADDRNTSEQPDTILYFGTLVRKKGSLELPYIFNEVYRQNNQAKLILVGRDAQDVISGNGSVWEMMQLLFDKDALQNVTYVGSVTYDSIKEYINSATVCVFPTFAEALPVSWIEAMAMNKAIVASDIGWATEIIDHGVNGYLVNPKNHKEYADKISTLLNNSSLRKELGAAARTKAIQKFSIEVVAAQSVAYYQKIAENK</sequence>
<evidence type="ECO:0000256" key="1">
    <source>
        <dbReference type="ARBA" id="ARBA00022679"/>
    </source>
</evidence>
<protein>
    <submittedName>
        <fullName evidence="4">Glycosyltransferase family 1 protein</fullName>
    </submittedName>
</protein>
<dbReference type="Pfam" id="PF00534">
    <property type="entry name" value="Glycos_transf_1"/>
    <property type="match status" value="1"/>
</dbReference>
<evidence type="ECO:0000313" key="5">
    <source>
        <dbReference type="Proteomes" id="UP000293300"/>
    </source>
</evidence>
<accession>A0A4Q9YZ63</accession>